<dbReference type="PROSITE" id="PS50949">
    <property type="entry name" value="HTH_GNTR"/>
    <property type="match status" value="1"/>
</dbReference>
<dbReference type="Pfam" id="PF07729">
    <property type="entry name" value="FCD"/>
    <property type="match status" value="1"/>
</dbReference>
<keyword evidence="3" id="KW-0804">Transcription</keyword>
<dbReference type="SUPFAM" id="SSF46785">
    <property type="entry name" value="Winged helix' DNA-binding domain"/>
    <property type="match status" value="1"/>
</dbReference>
<protein>
    <submittedName>
        <fullName evidence="5">GntR family transcriptional regulator</fullName>
    </submittedName>
</protein>
<evidence type="ECO:0000256" key="1">
    <source>
        <dbReference type="ARBA" id="ARBA00023015"/>
    </source>
</evidence>
<dbReference type="SMART" id="SM00895">
    <property type="entry name" value="FCD"/>
    <property type="match status" value="1"/>
</dbReference>
<dbReference type="SMART" id="SM00345">
    <property type="entry name" value="HTH_GNTR"/>
    <property type="match status" value="1"/>
</dbReference>
<dbReference type="CDD" id="cd07377">
    <property type="entry name" value="WHTH_GntR"/>
    <property type="match status" value="1"/>
</dbReference>
<reference evidence="6" key="1">
    <citation type="journal article" date="2019" name="Int. J. Syst. Evol. Microbiol.">
        <title>The Global Catalogue of Microorganisms (GCM) 10K type strain sequencing project: providing services to taxonomists for standard genome sequencing and annotation.</title>
        <authorList>
            <consortium name="The Broad Institute Genomics Platform"/>
            <consortium name="The Broad Institute Genome Sequencing Center for Infectious Disease"/>
            <person name="Wu L."/>
            <person name="Ma J."/>
        </authorList>
    </citation>
    <scope>NUCLEOTIDE SEQUENCE [LARGE SCALE GENOMIC DNA]</scope>
    <source>
        <strain evidence="6">JCM 30846</strain>
    </source>
</reference>
<dbReference type="InterPro" id="IPR000524">
    <property type="entry name" value="Tscrpt_reg_HTH_GntR"/>
</dbReference>
<proteinExistence type="predicted"/>
<dbReference type="Gene3D" id="1.10.10.10">
    <property type="entry name" value="Winged helix-like DNA-binding domain superfamily/Winged helix DNA-binding domain"/>
    <property type="match status" value="1"/>
</dbReference>
<evidence type="ECO:0000256" key="2">
    <source>
        <dbReference type="ARBA" id="ARBA00023125"/>
    </source>
</evidence>
<dbReference type="InterPro" id="IPR036388">
    <property type="entry name" value="WH-like_DNA-bd_sf"/>
</dbReference>
<organism evidence="5 6">
    <name type="scientific">Streptomyces tremellae</name>
    <dbReference type="NCBI Taxonomy" id="1124239"/>
    <lineage>
        <taxon>Bacteria</taxon>
        <taxon>Bacillati</taxon>
        <taxon>Actinomycetota</taxon>
        <taxon>Actinomycetes</taxon>
        <taxon>Kitasatosporales</taxon>
        <taxon>Streptomycetaceae</taxon>
        <taxon>Streptomyces</taxon>
    </lineage>
</organism>
<dbReference type="SUPFAM" id="SSF48008">
    <property type="entry name" value="GntR ligand-binding domain-like"/>
    <property type="match status" value="1"/>
</dbReference>
<comment type="caution">
    <text evidence="5">The sequence shown here is derived from an EMBL/GenBank/DDBJ whole genome shotgun (WGS) entry which is preliminary data.</text>
</comment>
<evidence type="ECO:0000259" key="4">
    <source>
        <dbReference type="PROSITE" id="PS50949"/>
    </source>
</evidence>
<accession>A0ABP7GAY1</accession>
<name>A0ABP7GAY1_9ACTN</name>
<dbReference type="InterPro" id="IPR011711">
    <property type="entry name" value="GntR_C"/>
</dbReference>
<feature type="domain" description="HTH gntR-type" evidence="4">
    <location>
        <begin position="9"/>
        <end position="76"/>
    </location>
</feature>
<dbReference type="Gene3D" id="1.20.120.530">
    <property type="entry name" value="GntR ligand-binding domain-like"/>
    <property type="match status" value="1"/>
</dbReference>
<keyword evidence="2" id="KW-0238">DNA-binding</keyword>
<dbReference type="Proteomes" id="UP001499884">
    <property type="component" value="Unassembled WGS sequence"/>
</dbReference>
<dbReference type="Pfam" id="PF00392">
    <property type="entry name" value="GntR"/>
    <property type="match status" value="1"/>
</dbReference>
<gene>
    <name evidence="5" type="ORF">GCM10023082_61870</name>
</gene>
<dbReference type="InterPro" id="IPR008920">
    <property type="entry name" value="TF_FadR/GntR_C"/>
</dbReference>
<evidence type="ECO:0000313" key="5">
    <source>
        <dbReference type="EMBL" id="GAA3758967.1"/>
    </source>
</evidence>
<keyword evidence="6" id="KW-1185">Reference proteome</keyword>
<sequence length="223" mass="23529">MSLGPAHAPTKSEVAYQALLRAIRTGELAPGQRVVLATLAEQLQMSQTPVRDALSLLAEQGLVVRRPNHTTVIGGQPAERSSEVSMLRSILEPEAAMLAAMRKDPGDVAGMAAACDAMDRALADGGPSATGDLNSRFHLAVARASGSPLLADFVGRVWRQMPLEGLTASGQLVRAAREHRAVLDAVEAGDRDAARALMAEHVGHAAEATEDYLRRVSQSGTRP</sequence>
<dbReference type="PANTHER" id="PTHR43537:SF24">
    <property type="entry name" value="GLUCONATE OPERON TRANSCRIPTIONAL REPRESSOR"/>
    <property type="match status" value="1"/>
</dbReference>
<dbReference type="InterPro" id="IPR036390">
    <property type="entry name" value="WH_DNA-bd_sf"/>
</dbReference>
<keyword evidence="1" id="KW-0805">Transcription regulation</keyword>
<dbReference type="EMBL" id="BAABEP010000079">
    <property type="protein sequence ID" value="GAA3758967.1"/>
    <property type="molecule type" value="Genomic_DNA"/>
</dbReference>
<dbReference type="PANTHER" id="PTHR43537">
    <property type="entry name" value="TRANSCRIPTIONAL REGULATOR, GNTR FAMILY"/>
    <property type="match status" value="1"/>
</dbReference>
<dbReference type="RefSeq" id="WP_345654941.1">
    <property type="nucleotide sequence ID" value="NZ_BAABEP010000079.1"/>
</dbReference>
<evidence type="ECO:0000256" key="3">
    <source>
        <dbReference type="ARBA" id="ARBA00023163"/>
    </source>
</evidence>
<evidence type="ECO:0000313" key="6">
    <source>
        <dbReference type="Proteomes" id="UP001499884"/>
    </source>
</evidence>